<dbReference type="Gene3D" id="1.10.3210.30">
    <property type="match status" value="1"/>
</dbReference>
<keyword evidence="9" id="KW-0051">Antiviral defense</keyword>
<evidence type="ECO:0000256" key="8">
    <source>
        <dbReference type="ARBA" id="ARBA00022840"/>
    </source>
</evidence>
<protein>
    <submittedName>
        <fullName evidence="12">CRISPR-associated helicase Cas3</fullName>
    </submittedName>
</protein>
<dbReference type="SUPFAM" id="SSF109604">
    <property type="entry name" value="HD-domain/PDEase-like"/>
    <property type="match status" value="1"/>
</dbReference>
<dbReference type="InterPro" id="IPR001650">
    <property type="entry name" value="Helicase_C-like"/>
</dbReference>
<evidence type="ECO:0000256" key="1">
    <source>
        <dbReference type="ARBA" id="ARBA00006847"/>
    </source>
</evidence>
<dbReference type="GeneID" id="90448562"/>
<keyword evidence="7" id="KW-0347">Helicase</keyword>
<dbReference type="EMBL" id="CP087714">
    <property type="protein sequence ID" value="XAT64295.1"/>
    <property type="molecule type" value="Genomic_DNA"/>
</dbReference>
<dbReference type="PANTHER" id="PTHR47963:SF9">
    <property type="entry name" value="CRISPR-ASSOCIATED ENDONUCLEASE_HELICASE CAS3"/>
    <property type="match status" value="1"/>
</dbReference>
<reference evidence="12 13" key="1">
    <citation type="submission" date="2021-11" db="EMBL/GenBank/DDBJ databases">
        <title>Whole genome of Geoglobus acetivorans.</title>
        <authorList>
            <person name="Liu D."/>
        </authorList>
    </citation>
    <scope>NUCLEOTIDE SEQUENCE [LARGE SCALE GENOMIC DNA]</scope>
    <source>
        <strain evidence="12 13">SBH6</strain>
    </source>
</reference>
<dbReference type="InterPro" id="IPR050547">
    <property type="entry name" value="DEAD_box_RNA_helicases"/>
</dbReference>
<dbReference type="SMART" id="SM00487">
    <property type="entry name" value="DEXDc"/>
    <property type="match status" value="1"/>
</dbReference>
<dbReference type="InterPro" id="IPR027417">
    <property type="entry name" value="P-loop_NTPase"/>
</dbReference>
<dbReference type="Pfam" id="PF18019">
    <property type="entry name" value="Cas3_HD"/>
    <property type="match status" value="1"/>
</dbReference>
<evidence type="ECO:0000256" key="7">
    <source>
        <dbReference type="ARBA" id="ARBA00022806"/>
    </source>
</evidence>
<dbReference type="InterPro" id="IPR006474">
    <property type="entry name" value="Helicase_Cas3_CRISPR-ass_core"/>
</dbReference>
<evidence type="ECO:0000259" key="10">
    <source>
        <dbReference type="PROSITE" id="PS51192"/>
    </source>
</evidence>
<comment type="similarity">
    <text evidence="2">In the central section; belongs to the CRISPR-associated helicase Cas3 family.</text>
</comment>
<dbReference type="InterPro" id="IPR038257">
    <property type="entry name" value="CRISPR-assoc_Cas3_HD_sf"/>
</dbReference>
<dbReference type="CDD" id="cd09641">
    <property type="entry name" value="Cas3''_I"/>
    <property type="match status" value="1"/>
</dbReference>
<dbReference type="Proteomes" id="UP001492541">
    <property type="component" value="Chromosome"/>
</dbReference>
<proteinExistence type="inferred from homology"/>
<keyword evidence="6" id="KW-0378">Hydrolase</keyword>
<evidence type="ECO:0000256" key="6">
    <source>
        <dbReference type="ARBA" id="ARBA00022801"/>
    </source>
</evidence>
<dbReference type="PANTHER" id="PTHR47963">
    <property type="entry name" value="DEAD-BOX ATP-DEPENDENT RNA HELICASE 47, MITOCHONDRIAL"/>
    <property type="match status" value="1"/>
</dbReference>
<dbReference type="Gene3D" id="3.40.50.300">
    <property type="entry name" value="P-loop containing nucleotide triphosphate hydrolases"/>
    <property type="match status" value="2"/>
</dbReference>
<name>A0ABZ3H3Z9_GEOAI</name>
<feature type="domain" description="Helicase ATP-binding" evidence="10">
    <location>
        <begin position="286"/>
        <end position="473"/>
    </location>
</feature>
<keyword evidence="8" id="KW-0067">ATP-binding</keyword>
<evidence type="ECO:0000313" key="13">
    <source>
        <dbReference type="Proteomes" id="UP001492541"/>
    </source>
</evidence>
<dbReference type="InterPro" id="IPR054712">
    <property type="entry name" value="Cas3-like_dom"/>
</dbReference>
<dbReference type="PROSITE" id="PS51643">
    <property type="entry name" value="HD_CAS3"/>
    <property type="match status" value="1"/>
</dbReference>
<gene>
    <name evidence="12" type="primary">cas3</name>
    <name evidence="12" type="ORF">LPQ35_02715</name>
</gene>
<dbReference type="Pfam" id="PF22590">
    <property type="entry name" value="Cas3-like_C_2"/>
    <property type="match status" value="1"/>
</dbReference>
<keyword evidence="4" id="KW-0479">Metal-binding</keyword>
<evidence type="ECO:0000256" key="5">
    <source>
        <dbReference type="ARBA" id="ARBA00022741"/>
    </source>
</evidence>
<keyword evidence="13" id="KW-1185">Reference proteome</keyword>
<evidence type="ECO:0000256" key="3">
    <source>
        <dbReference type="ARBA" id="ARBA00022722"/>
    </source>
</evidence>
<evidence type="ECO:0000313" key="12">
    <source>
        <dbReference type="EMBL" id="XAT64295.1"/>
    </source>
</evidence>
<dbReference type="InterPro" id="IPR014001">
    <property type="entry name" value="Helicase_ATP-bd"/>
</dbReference>
<dbReference type="SMART" id="SM00490">
    <property type="entry name" value="HELICc"/>
    <property type="match status" value="1"/>
</dbReference>
<comment type="similarity">
    <text evidence="1">In the N-terminal section; belongs to the CRISPR-associated nuclease Cas3-HD family.</text>
</comment>
<accession>A0ABZ3H3Z9</accession>
<feature type="domain" description="HD Cas3-type" evidence="11">
    <location>
        <begin position="12"/>
        <end position="245"/>
    </location>
</feature>
<organism evidence="12 13">
    <name type="scientific">Geoglobus acetivorans</name>
    <dbReference type="NCBI Taxonomy" id="565033"/>
    <lineage>
        <taxon>Archaea</taxon>
        <taxon>Methanobacteriati</taxon>
        <taxon>Methanobacteriota</taxon>
        <taxon>Archaeoglobi</taxon>
        <taxon>Archaeoglobales</taxon>
        <taxon>Archaeoglobaceae</taxon>
        <taxon>Geoglobus</taxon>
    </lineage>
</organism>
<keyword evidence="5" id="KW-0547">Nucleotide-binding</keyword>
<dbReference type="InterPro" id="IPR006483">
    <property type="entry name" value="CRISPR-assoc_Cas3_HD"/>
</dbReference>
<dbReference type="InterPro" id="IPR011545">
    <property type="entry name" value="DEAD/DEAH_box_helicase_dom"/>
</dbReference>
<dbReference type="PROSITE" id="PS51192">
    <property type="entry name" value="HELICASE_ATP_BIND_1"/>
    <property type="match status" value="1"/>
</dbReference>
<dbReference type="NCBIfam" id="TIGR01587">
    <property type="entry name" value="cas3_core"/>
    <property type="match status" value="1"/>
</dbReference>
<evidence type="ECO:0000256" key="4">
    <source>
        <dbReference type="ARBA" id="ARBA00022723"/>
    </source>
</evidence>
<evidence type="ECO:0000259" key="11">
    <source>
        <dbReference type="PROSITE" id="PS51643"/>
    </source>
</evidence>
<evidence type="ECO:0000256" key="9">
    <source>
        <dbReference type="ARBA" id="ARBA00023118"/>
    </source>
</evidence>
<dbReference type="RefSeq" id="WP_193806126.1">
    <property type="nucleotide sequence ID" value="NZ_CP087714.1"/>
</dbReference>
<dbReference type="Pfam" id="PF00270">
    <property type="entry name" value="DEAD"/>
    <property type="match status" value="1"/>
</dbReference>
<dbReference type="SUPFAM" id="SSF52540">
    <property type="entry name" value="P-loop containing nucleoside triphosphate hydrolases"/>
    <property type="match status" value="1"/>
</dbReference>
<dbReference type="NCBIfam" id="TIGR01596">
    <property type="entry name" value="cas3_HD"/>
    <property type="match status" value="1"/>
</dbReference>
<keyword evidence="3" id="KW-0540">Nuclease</keyword>
<sequence length="871" mass="101686">MVKLWELIRAKSEDEKPLLTDHILESLKRVEELKKFVEANNLEIRDADKFFESLALAASLHDLGKINYRFQKDVYRKDDFPEDLEKFLRITRGVRMRHELLSALWCCLMLPENDEWTKKIRTAVLLHHYNEFYVGEKDLAEIVFNYMQDVKDYLNFMDENWEEIEQFLMELFNNLSEELSDELVKKSLKRIKISKDRVLELKQLIEEKGDLIVFAEFYEMDNENPKPEDYKFMVFLGCLRRCDYSASGGVEIEVTKKKLMNIHESVVSKIVERMERENWERWQIEALKNVGGNSAVLIAPTGSGKTEFALLWSEKTGKKILYTLPLRVALNDLYRRFLEYVGTPDGHNLVALLHSTAFTEYLSEEKQVGMPPNVEEKMNSSKLLSAPVTLSTPDQVFLASLNYYGSDKVVSVFPHTAVILDEIQNYNPEMAAILLKTLKIVEDLGGSILVMTATLPPYFEPFFGYSDLNKFNLNEKQRKTIERFRLRSLRQIDTSKFRDIVKNYNITRHRVKVLDNPLLRYSENGGISLVPDELSKLINNIFDSGKKSIFVVLNNVSKAIAVYKELEKDRDSVYLLHSRIVENEKSARIKLINDDLKAGKNVIVVSTQIIEASVDLDFDAMITELSPIDSQIQRWGRVWRNREGEEYEDESPNIYVFKTESKSGDFDKGTRAVYSGEVNKILLHETLEVLRKHENGLLDYGLERKMIEEIFNKAADGKTITEMYIEEVVRNLEFLDYFYVEKKYQAQKLFRNIAGFQVVIPKIMEQYGDEQDRKLAGIVERSEDLTWDKISEQTGIPDKWAIKDRLYRFSINVPFYYFERLYSMNRLGKFKGYYVLDLKKDEIELIHEYGLDELMAKLNTEPEEVLIGIYS</sequence>
<evidence type="ECO:0000256" key="2">
    <source>
        <dbReference type="ARBA" id="ARBA00009046"/>
    </source>
</evidence>